<feature type="transmembrane region" description="Helical" evidence="7">
    <location>
        <begin position="257"/>
        <end position="278"/>
    </location>
</feature>
<feature type="transmembrane region" description="Helical" evidence="7">
    <location>
        <begin position="82"/>
        <end position="100"/>
    </location>
</feature>
<keyword evidence="5 7" id="KW-1133">Transmembrane helix</keyword>
<sequence>MTVGRTTTTPARSRGGAVLIGALVVDSIGNGLFLPLGLIFFTRVTDVPLALVGVLLSAANLMQLPVPLVAGALADRFGARPLVVLAQVLHATGYLAAGLVTGPAGILVAAVLTALGVRFFWSTIFTLIADYVDGRPGTTSRDYWYGWASMSRTAGLGIGGVLTGIVIASPDTDAGVFRMIAFGAAACFAVAAVVIAVAVRAPGGTAHGTATLAGYRELLRDRPYLGLIGVNAVFALSTIMLALALPTVVVIQLDAPAWLVSGILVGNTVVVSLVTAPVVLRLRPYRRTRVLAVAALLWASWSVPLALLRPGQSWWVVPVLAGATVLYTAASVVHAPVSAGLAAAAAPLATRGRYLATFQYSFTLAEIVGPGFFTTLFAIRHGLPWLALAALNGLAVVALLTLERRLPAPALRDG</sequence>
<name>A0ABV5CTL1_9ACTN</name>
<dbReference type="EMBL" id="JBCGDC010000050">
    <property type="protein sequence ID" value="MFB6395089.1"/>
    <property type="molecule type" value="Genomic_DNA"/>
</dbReference>
<feature type="domain" description="Major facilitator superfamily (MFS) profile" evidence="8">
    <location>
        <begin position="1"/>
        <end position="407"/>
    </location>
</feature>
<keyword evidence="6 7" id="KW-0472">Membrane</keyword>
<evidence type="ECO:0000256" key="3">
    <source>
        <dbReference type="ARBA" id="ARBA00022475"/>
    </source>
</evidence>
<comment type="subcellular location">
    <subcellularLocation>
        <location evidence="1">Cell membrane</location>
        <topology evidence="1">Multi-pass membrane protein</topology>
    </subcellularLocation>
</comment>
<feature type="transmembrane region" description="Helical" evidence="7">
    <location>
        <begin position="314"/>
        <end position="346"/>
    </location>
</feature>
<evidence type="ECO:0000313" key="10">
    <source>
        <dbReference type="Proteomes" id="UP001582793"/>
    </source>
</evidence>
<keyword evidence="10" id="KW-1185">Reference proteome</keyword>
<organism evidence="9 10">
    <name type="scientific">Polymorphospora lycopeni</name>
    <dbReference type="NCBI Taxonomy" id="3140240"/>
    <lineage>
        <taxon>Bacteria</taxon>
        <taxon>Bacillati</taxon>
        <taxon>Actinomycetota</taxon>
        <taxon>Actinomycetes</taxon>
        <taxon>Micromonosporales</taxon>
        <taxon>Micromonosporaceae</taxon>
        <taxon>Polymorphospora</taxon>
    </lineage>
</organism>
<dbReference type="SUPFAM" id="SSF103473">
    <property type="entry name" value="MFS general substrate transporter"/>
    <property type="match status" value="1"/>
</dbReference>
<gene>
    <name evidence="9" type="ORF">AAFH96_18550</name>
</gene>
<dbReference type="RefSeq" id="WP_375735030.1">
    <property type="nucleotide sequence ID" value="NZ_JBCGDC010000050.1"/>
</dbReference>
<dbReference type="Proteomes" id="UP001582793">
    <property type="component" value="Unassembled WGS sequence"/>
</dbReference>
<evidence type="ECO:0000256" key="6">
    <source>
        <dbReference type="ARBA" id="ARBA00023136"/>
    </source>
</evidence>
<proteinExistence type="predicted"/>
<keyword evidence="3" id="KW-1003">Cell membrane</keyword>
<feature type="transmembrane region" description="Helical" evidence="7">
    <location>
        <begin position="290"/>
        <end position="308"/>
    </location>
</feature>
<keyword evidence="2" id="KW-0813">Transport</keyword>
<dbReference type="PANTHER" id="PTHR23517">
    <property type="entry name" value="RESISTANCE PROTEIN MDTM, PUTATIVE-RELATED-RELATED"/>
    <property type="match status" value="1"/>
</dbReference>
<dbReference type="PROSITE" id="PS50850">
    <property type="entry name" value="MFS"/>
    <property type="match status" value="1"/>
</dbReference>
<feature type="transmembrane region" description="Helical" evidence="7">
    <location>
        <begin position="106"/>
        <end position="132"/>
    </location>
</feature>
<dbReference type="InterPro" id="IPR011701">
    <property type="entry name" value="MFS"/>
</dbReference>
<feature type="transmembrane region" description="Helical" evidence="7">
    <location>
        <begin position="16"/>
        <end position="41"/>
    </location>
</feature>
<evidence type="ECO:0000256" key="5">
    <source>
        <dbReference type="ARBA" id="ARBA00022989"/>
    </source>
</evidence>
<feature type="transmembrane region" description="Helical" evidence="7">
    <location>
        <begin position="358"/>
        <end position="379"/>
    </location>
</feature>
<dbReference type="Pfam" id="PF07690">
    <property type="entry name" value="MFS_1"/>
    <property type="match status" value="1"/>
</dbReference>
<feature type="transmembrane region" description="Helical" evidence="7">
    <location>
        <begin position="180"/>
        <end position="203"/>
    </location>
</feature>
<accession>A0ABV5CTL1</accession>
<feature type="transmembrane region" description="Helical" evidence="7">
    <location>
        <begin position="224"/>
        <end position="251"/>
    </location>
</feature>
<evidence type="ECO:0000313" key="9">
    <source>
        <dbReference type="EMBL" id="MFB6395089.1"/>
    </source>
</evidence>
<feature type="transmembrane region" description="Helical" evidence="7">
    <location>
        <begin position="47"/>
        <end position="70"/>
    </location>
</feature>
<dbReference type="InterPro" id="IPR050171">
    <property type="entry name" value="MFS_Transporters"/>
</dbReference>
<evidence type="ECO:0000256" key="4">
    <source>
        <dbReference type="ARBA" id="ARBA00022692"/>
    </source>
</evidence>
<dbReference type="InterPro" id="IPR020846">
    <property type="entry name" value="MFS_dom"/>
</dbReference>
<evidence type="ECO:0000256" key="2">
    <source>
        <dbReference type="ARBA" id="ARBA00022448"/>
    </source>
</evidence>
<protein>
    <submittedName>
        <fullName evidence="9">MFS transporter</fullName>
    </submittedName>
</protein>
<feature type="transmembrane region" description="Helical" evidence="7">
    <location>
        <begin position="385"/>
        <end position="402"/>
    </location>
</feature>
<evidence type="ECO:0000256" key="1">
    <source>
        <dbReference type="ARBA" id="ARBA00004651"/>
    </source>
</evidence>
<keyword evidence="4 7" id="KW-0812">Transmembrane</keyword>
<dbReference type="PANTHER" id="PTHR23517:SF2">
    <property type="entry name" value="MULTIDRUG RESISTANCE PROTEIN MDTH"/>
    <property type="match status" value="1"/>
</dbReference>
<evidence type="ECO:0000259" key="8">
    <source>
        <dbReference type="PROSITE" id="PS50850"/>
    </source>
</evidence>
<dbReference type="InterPro" id="IPR036259">
    <property type="entry name" value="MFS_trans_sf"/>
</dbReference>
<reference evidence="9 10" key="1">
    <citation type="submission" date="2024-04" db="EMBL/GenBank/DDBJ databases">
        <title>Polymorphospora sp. isolated from Baiyangdian Lake in Xiong'an New Area.</title>
        <authorList>
            <person name="Zhang X."/>
            <person name="Liu J."/>
        </authorList>
    </citation>
    <scope>NUCLEOTIDE SEQUENCE [LARGE SCALE GENOMIC DNA]</scope>
    <source>
        <strain evidence="9 10">2-325</strain>
    </source>
</reference>
<feature type="transmembrane region" description="Helical" evidence="7">
    <location>
        <begin position="144"/>
        <end position="168"/>
    </location>
</feature>
<comment type="caution">
    <text evidence="9">The sequence shown here is derived from an EMBL/GenBank/DDBJ whole genome shotgun (WGS) entry which is preliminary data.</text>
</comment>
<evidence type="ECO:0000256" key="7">
    <source>
        <dbReference type="SAM" id="Phobius"/>
    </source>
</evidence>
<dbReference type="Gene3D" id="1.20.1250.20">
    <property type="entry name" value="MFS general substrate transporter like domains"/>
    <property type="match status" value="1"/>
</dbReference>